<keyword evidence="2" id="KW-0812">Transmembrane</keyword>
<proteinExistence type="predicted"/>
<evidence type="ECO:0000313" key="6">
    <source>
        <dbReference type="EMBL" id="KNC47988.1"/>
    </source>
</evidence>
<keyword evidence="4" id="KW-0472">Membrane</keyword>
<name>A0A0L0D9L9_THETB</name>
<evidence type="ECO:0000256" key="4">
    <source>
        <dbReference type="ARBA" id="ARBA00023136"/>
    </source>
</evidence>
<organism evidence="6 7">
    <name type="scientific">Thecamonas trahens ATCC 50062</name>
    <dbReference type="NCBI Taxonomy" id="461836"/>
    <lineage>
        <taxon>Eukaryota</taxon>
        <taxon>Apusozoa</taxon>
        <taxon>Apusomonadida</taxon>
        <taxon>Apusomonadidae</taxon>
        <taxon>Thecamonas</taxon>
    </lineage>
</organism>
<dbReference type="GO" id="GO:0005743">
    <property type="term" value="C:mitochondrial inner membrane"/>
    <property type="evidence" value="ECO:0007669"/>
    <property type="project" value="TreeGrafter"/>
</dbReference>
<dbReference type="STRING" id="461836.A0A0L0D9L9"/>
<keyword evidence="7" id="KW-1185">Reference proteome</keyword>
<evidence type="ECO:0000256" key="2">
    <source>
        <dbReference type="ARBA" id="ARBA00022692"/>
    </source>
</evidence>
<comment type="subcellular location">
    <subcellularLocation>
        <location evidence="1">Membrane</location>
        <topology evidence="1">Multi-pass membrane protein</topology>
    </subcellularLocation>
</comment>
<dbReference type="GO" id="GO:0032977">
    <property type="term" value="F:membrane insertase activity"/>
    <property type="evidence" value="ECO:0007669"/>
    <property type="project" value="InterPro"/>
</dbReference>
<dbReference type="Proteomes" id="UP000054408">
    <property type="component" value="Unassembled WGS sequence"/>
</dbReference>
<dbReference type="OrthoDB" id="2148490at2759"/>
<protein>
    <submittedName>
        <fullName evidence="6">Inner membrane protein COX18</fullName>
    </submittedName>
</protein>
<feature type="chain" id="PRO_5005537331" evidence="5">
    <location>
        <begin position="20"/>
        <end position="270"/>
    </location>
</feature>
<gene>
    <name evidence="6" type="ORF">AMSG_04223</name>
</gene>
<dbReference type="InterPro" id="IPR001708">
    <property type="entry name" value="YidC/ALB3/OXA1/COX18"/>
</dbReference>
<dbReference type="EMBL" id="GL349449">
    <property type="protein sequence ID" value="KNC47988.1"/>
    <property type="molecule type" value="Genomic_DNA"/>
</dbReference>
<keyword evidence="3" id="KW-1133">Transmembrane helix</keyword>
<dbReference type="RefSeq" id="XP_013759005.1">
    <property type="nucleotide sequence ID" value="XM_013903551.1"/>
</dbReference>
<sequence length="270" mass="27916">MPWWAVLAAATLASRAALSAPLSTAMHLLTARAVNAAAEAKAGAQATLIATAAACKRRGLPFEEFKAELARASAAAAKVAAAKHGAAPSLPLPGGRAVPLHVFLPWLQIPVWITASLTIRSMAAFPALGLATPDAPVAGFASGGTAWFGDLAAPDPLLLLPTAIVILNLANLEFMALSAPAEAKGAAKILTNVLRGLSIFSFPLLVSMPAGLTWYWALSSGYGLAQSVTLRIPRVRRALGIPHTPMEDAPTVWSQRLAALRASKASKSEP</sequence>
<evidence type="ECO:0000313" key="7">
    <source>
        <dbReference type="Proteomes" id="UP000054408"/>
    </source>
</evidence>
<dbReference type="PANTHER" id="PTHR12428:SF65">
    <property type="entry name" value="CYTOCHROME C OXIDASE ASSEMBLY PROTEIN COX18, MITOCHONDRIAL"/>
    <property type="match status" value="1"/>
</dbReference>
<dbReference type="GO" id="GO:0033617">
    <property type="term" value="P:mitochondrial respiratory chain complex IV assembly"/>
    <property type="evidence" value="ECO:0007669"/>
    <property type="project" value="TreeGrafter"/>
</dbReference>
<feature type="signal peptide" evidence="5">
    <location>
        <begin position="1"/>
        <end position="19"/>
    </location>
</feature>
<dbReference type="GO" id="GO:0032979">
    <property type="term" value="P:protein insertion into mitochondrial inner membrane from matrix"/>
    <property type="evidence" value="ECO:0007669"/>
    <property type="project" value="TreeGrafter"/>
</dbReference>
<accession>A0A0L0D9L9</accession>
<dbReference type="AlphaFoldDB" id="A0A0L0D9L9"/>
<dbReference type="eggNOG" id="KOG1239">
    <property type="taxonomic scope" value="Eukaryota"/>
</dbReference>
<dbReference type="PANTHER" id="PTHR12428">
    <property type="entry name" value="OXA1"/>
    <property type="match status" value="1"/>
</dbReference>
<dbReference type="GeneID" id="25563776"/>
<evidence type="ECO:0000256" key="1">
    <source>
        <dbReference type="ARBA" id="ARBA00004141"/>
    </source>
</evidence>
<keyword evidence="5" id="KW-0732">Signal</keyword>
<evidence type="ECO:0000256" key="3">
    <source>
        <dbReference type="ARBA" id="ARBA00022989"/>
    </source>
</evidence>
<reference evidence="6 7" key="1">
    <citation type="submission" date="2010-05" db="EMBL/GenBank/DDBJ databases">
        <title>The Genome Sequence of Thecamonas trahens ATCC 50062.</title>
        <authorList>
            <consortium name="The Broad Institute Genome Sequencing Platform"/>
            <person name="Russ C."/>
            <person name="Cuomo C."/>
            <person name="Shea T."/>
            <person name="Young S.K."/>
            <person name="Zeng Q."/>
            <person name="Koehrsen M."/>
            <person name="Haas B."/>
            <person name="Borodovsky M."/>
            <person name="Guigo R."/>
            <person name="Alvarado L."/>
            <person name="Berlin A."/>
            <person name="Bochicchio J."/>
            <person name="Borenstein D."/>
            <person name="Chapman S."/>
            <person name="Chen Z."/>
            <person name="Freedman E."/>
            <person name="Gellesch M."/>
            <person name="Goldberg J."/>
            <person name="Griggs A."/>
            <person name="Gujja S."/>
            <person name="Heilman E."/>
            <person name="Heiman D."/>
            <person name="Hepburn T."/>
            <person name="Howarth C."/>
            <person name="Jen D."/>
            <person name="Larson L."/>
            <person name="Mehta T."/>
            <person name="Park D."/>
            <person name="Pearson M."/>
            <person name="Roberts A."/>
            <person name="Saif S."/>
            <person name="Shenoy N."/>
            <person name="Sisk P."/>
            <person name="Stolte C."/>
            <person name="Sykes S."/>
            <person name="Thomson T."/>
            <person name="Walk T."/>
            <person name="White J."/>
            <person name="Yandava C."/>
            <person name="Burger G."/>
            <person name="Gray M.W."/>
            <person name="Holland P.W.H."/>
            <person name="King N."/>
            <person name="Lang F.B.F."/>
            <person name="Roger A.J."/>
            <person name="Ruiz-Trillo I."/>
            <person name="Lander E."/>
            <person name="Nusbaum C."/>
        </authorList>
    </citation>
    <scope>NUCLEOTIDE SEQUENCE [LARGE SCALE GENOMIC DNA]</scope>
    <source>
        <strain evidence="6 7">ATCC 50062</strain>
    </source>
</reference>
<evidence type="ECO:0000256" key="5">
    <source>
        <dbReference type="SAM" id="SignalP"/>
    </source>
</evidence>